<dbReference type="Gene3D" id="3.40.630.10">
    <property type="entry name" value="Zn peptidases"/>
    <property type="match status" value="1"/>
</dbReference>
<dbReference type="NCBIfam" id="NF002759">
    <property type="entry name" value="PRK02813.1"/>
    <property type="match status" value="1"/>
</dbReference>
<dbReference type="PANTHER" id="PTHR28570">
    <property type="entry name" value="ASPARTYL AMINOPEPTIDASE"/>
    <property type="match status" value="1"/>
</dbReference>
<evidence type="ECO:0000256" key="5">
    <source>
        <dbReference type="ARBA" id="ARBA00022723"/>
    </source>
</evidence>
<evidence type="ECO:0000256" key="7">
    <source>
        <dbReference type="ARBA" id="ARBA00022833"/>
    </source>
</evidence>
<keyword evidence="8 9" id="KW-0482">Metalloprotease</keyword>
<keyword evidence="3 9" id="KW-0031">Aminopeptidase</keyword>
<keyword evidence="5 9" id="KW-0479">Metal-binding</keyword>
<dbReference type="Gene3D" id="2.30.250.10">
    <property type="entry name" value="Aminopeptidase i, Domain 2"/>
    <property type="match status" value="1"/>
</dbReference>
<reference evidence="11" key="2">
    <citation type="journal article" date="2021" name="PeerJ">
        <title>Extensive microbial diversity within the chicken gut microbiome revealed by metagenomics and culture.</title>
        <authorList>
            <person name="Gilroy R."/>
            <person name="Ravi A."/>
            <person name="Getino M."/>
            <person name="Pursley I."/>
            <person name="Horton D.L."/>
            <person name="Alikhan N.F."/>
            <person name="Baker D."/>
            <person name="Gharbi K."/>
            <person name="Hall N."/>
            <person name="Watson M."/>
            <person name="Adriaenssens E.M."/>
            <person name="Foster-Nyarko E."/>
            <person name="Jarju S."/>
            <person name="Secka A."/>
            <person name="Antonio M."/>
            <person name="Oren A."/>
            <person name="Chaudhuri R.R."/>
            <person name="La Ragione R."/>
            <person name="Hildebrand F."/>
            <person name="Pallen M.J."/>
        </authorList>
    </citation>
    <scope>NUCLEOTIDE SEQUENCE</scope>
    <source>
        <strain evidence="11">CHK181-108</strain>
    </source>
</reference>
<keyword evidence="6 9" id="KW-0378">Hydrolase</keyword>
<dbReference type="Pfam" id="PF02127">
    <property type="entry name" value="Peptidase_M18"/>
    <property type="match status" value="1"/>
</dbReference>
<dbReference type="GO" id="GO:0008270">
    <property type="term" value="F:zinc ion binding"/>
    <property type="evidence" value="ECO:0007669"/>
    <property type="project" value="InterPro"/>
</dbReference>
<gene>
    <name evidence="11" type="ORF">IAA60_04490</name>
</gene>
<accession>A0A9D1H259</accession>
<evidence type="ECO:0000256" key="2">
    <source>
        <dbReference type="ARBA" id="ARBA00008290"/>
    </source>
</evidence>
<dbReference type="PANTHER" id="PTHR28570:SF3">
    <property type="entry name" value="ASPARTYL AMINOPEPTIDASE"/>
    <property type="match status" value="1"/>
</dbReference>
<evidence type="ECO:0000313" key="11">
    <source>
        <dbReference type="EMBL" id="HIT85150.1"/>
    </source>
</evidence>
<evidence type="ECO:0000256" key="8">
    <source>
        <dbReference type="ARBA" id="ARBA00023049"/>
    </source>
</evidence>
<protein>
    <recommendedName>
        <fullName evidence="10">M18 family aminopeptidase</fullName>
        <ecNumber evidence="10">3.4.11.-</ecNumber>
    </recommendedName>
</protein>
<evidence type="ECO:0000256" key="10">
    <source>
        <dbReference type="RuleBase" id="RU004387"/>
    </source>
</evidence>
<reference evidence="11" key="1">
    <citation type="submission" date="2020-10" db="EMBL/GenBank/DDBJ databases">
        <authorList>
            <person name="Gilroy R."/>
        </authorList>
    </citation>
    <scope>NUCLEOTIDE SEQUENCE</scope>
    <source>
        <strain evidence="11">CHK181-108</strain>
    </source>
</reference>
<dbReference type="GO" id="GO:0004177">
    <property type="term" value="F:aminopeptidase activity"/>
    <property type="evidence" value="ECO:0007669"/>
    <property type="project" value="UniProtKB-KW"/>
</dbReference>
<comment type="caution">
    <text evidence="11">The sequence shown here is derived from an EMBL/GenBank/DDBJ whole genome shotgun (WGS) entry which is preliminary data.</text>
</comment>
<dbReference type="GO" id="GO:0005737">
    <property type="term" value="C:cytoplasm"/>
    <property type="evidence" value="ECO:0007669"/>
    <property type="project" value="UniProtKB-ARBA"/>
</dbReference>
<dbReference type="InterPro" id="IPR023358">
    <property type="entry name" value="Peptidase_M18_dom2"/>
</dbReference>
<dbReference type="Proteomes" id="UP000824165">
    <property type="component" value="Unassembled WGS sequence"/>
</dbReference>
<dbReference type="SUPFAM" id="SSF101821">
    <property type="entry name" value="Aminopeptidase/glucanase lid domain"/>
    <property type="match status" value="1"/>
</dbReference>
<evidence type="ECO:0000256" key="1">
    <source>
        <dbReference type="ARBA" id="ARBA00001947"/>
    </source>
</evidence>
<dbReference type="PRINTS" id="PR00932">
    <property type="entry name" value="AMINO1PTASE"/>
</dbReference>
<evidence type="ECO:0000313" key="12">
    <source>
        <dbReference type="Proteomes" id="UP000824165"/>
    </source>
</evidence>
<keyword evidence="4 9" id="KW-0645">Protease</keyword>
<dbReference type="SUPFAM" id="SSF53187">
    <property type="entry name" value="Zn-dependent exopeptidases"/>
    <property type="match status" value="1"/>
</dbReference>
<organism evidence="11 12">
    <name type="scientific">Candidatus Ornithomonoglobus intestinigallinarum</name>
    <dbReference type="NCBI Taxonomy" id="2840894"/>
    <lineage>
        <taxon>Bacteria</taxon>
        <taxon>Bacillati</taxon>
        <taxon>Bacillota</taxon>
        <taxon>Clostridia</taxon>
        <taxon>Candidatus Ornithomonoglobus</taxon>
    </lineage>
</organism>
<comment type="cofactor">
    <cofactor evidence="1 10">
        <name>Zn(2+)</name>
        <dbReference type="ChEBI" id="CHEBI:29105"/>
    </cofactor>
</comment>
<dbReference type="EMBL" id="DVLU01000040">
    <property type="protein sequence ID" value="HIT85150.1"/>
    <property type="molecule type" value="Genomic_DNA"/>
</dbReference>
<evidence type="ECO:0000256" key="9">
    <source>
        <dbReference type="RuleBase" id="RU004386"/>
    </source>
</evidence>
<evidence type="ECO:0000256" key="4">
    <source>
        <dbReference type="ARBA" id="ARBA00022670"/>
    </source>
</evidence>
<dbReference type="CDD" id="cd05658">
    <property type="entry name" value="M18_DAP"/>
    <property type="match status" value="1"/>
</dbReference>
<dbReference type="InterPro" id="IPR001948">
    <property type="entry name" value="Peptidase_M18"/>
</dbReference>
<comment type="similarity">
    <text evidence="2 9">Belongs to the peptidase M18 family.</text>
</comment>
<evidence type="ECO:0000256" key="3">
    <source>
        <dbReference type="ARBA" id="ARBA00022438"/>
    </source>
</evidence>
<dbReference type="EC" id="3.4.11.-" evidence="10"/>
<dbReference type="GO" id="GO:0006508">
    <property type="term" value="P:proteolysis"/>
    <property type="evidence" value="ECO:0007669"/>
    <property type="project" value="UniProtKB-KW"/>
</dbReference>
<sequence>MYKETTEKETTKKLLEFIRLSPDCFHAVKTITDTLKNEGFEELFEHESQSLKNGGKYFVTRNASSVIAFCVPEGEYTGLMITSSHSDSPTYKIKPEPVVSDGMYARLNVEGYGGMNAASWLDRPLGVSGRVAVKTKNGAELRLVNIDEDMLVIPSLAIHMNRKLNDGYAYNAAKDMLPLSGTDPDAFMKRVADAAGARAEDIISHDLFLYNRTRGSIWGAENEYFSSPRIDDLQCAYASLEAFISSKPTNALKLLCVFDNEEVGSGTKQGAKSTFLPDTLLRINSALGYGAEKLCRASSSGFMVSADNGHAVHPNHPEFADKTSRPVVNGGVLIKHNANQRYTTDAVSDAIFKTICSRAGVPYQYYTNRSDIPGGSTLGNLANEKLSLNTVDIGAAQLAMHSAYETGGVKDTLYLVRAMTEFYSSEIDISAGGFNIL</sequence>
<name>A0A9D1H259_9FIRM</name>
<evidence type="ECO:0000256" key="6">
    <source>
        <dbReference type="ARBA" id="ARBA00022801"/>
    </source>
</evidence>
<dbReference type="GO" id="GO:0008237">
    <property type="term" value="F:metallopeptidase activity"/>
    <property type="evidence" value="ECO:0007669"/>
    <property type="project" value="UniProtKB-KW"/>
</dbReference>
<proteinExistence type="inferred from homology"/>
<dbReference type="AlphaFoldDB" id="A0A9D1H259"/>
<keyword evidence="7 9" id="KW-0862">Zinc</keyword>